<feature type="transmembrane region" description="Helical" evidence="1">
    <location>
        <begin position="28"/>
        <end position="45"/>
    </location>
</feature>
<sequence>MLTYALASNILILIGIARNNSMRCSTRYFLGAVIIISINYFNNYFTTPLNLIDS</sequence>
<dbReference type="Proteomes" id="UP000050640">
    <property type="component" value="Unplaced"/>
</dbReference>
<dbReference type="AlphaFoldDB" id="A0A0R3RSW0"/>
<proteinExistence type="predicted"/>
<organism evidence="2 3">
    <name type="scientific">Elaeophora elaphi</name>
    <dbReference type="NCBI Taxonomy" id="1147741"/>
    <lineage>
        <taxon>Eukaryota</taxon>
        <taxon>Metazoa</taxon>
        <taxon>Ecdysozoa</taxon>
        <taxon>Nematoda</taxon>
        <taxon>Chromadorea</taxon>
        <taxon>Rhabditida</taxon>
        <taxon>Spirurina</taxon>
        <taxon>Spiruromorpha</taxon>
        <taxon>Filarioidea</taxon>
        <taxon>Onchocercidae</taxon>
        <taxon>Elaeophora</taxon>
    </lineage>
</organism>
<name>A0A0R3RSW0_9BILA</name>
<dbReference type="WBParaSite" id="EEL_0000497801-mRNA-1">
    <property type="protein sequence ID" value="EEL_0000497801-mRNA-1"/>
    <property type="gene ID" value="EEL_0000497801"/>
</dbReference>
<evidence type="ECO:0000313" key="3">
    <source>
        <dbReference type="WBParaSite" id="EEL_0000497801-mRNA-1"/>
    </source>
</evidence>
<keyword evidence="1" id="KW-1133">Transmembrane helix</keyword>
<dbReference type="STRING" id="1147741.A0A0R3RSW0"/>
<evidence type="ECO:0000256" key="1">
    <source>
        <dbReference type="SAM" id="Phobius"/>
    </source>
</evidence>
<protein>
    <submittedName>
        <fullName evidence="3">7TM_GPCR_Srx domain-containing protein</fullName>
    </submittedName>
</protein>
<keyword evidence="2" id="KW-1185">Reference proteome</keyword>
<keyword evidence="1" id="KW-0812">Transmembrane</keyword>
<accession>A0A0R3RSW0</accession>
<evidence type="ECO:0000313" key="2">
    <source>
        <dbReference type="Proteomes" id="UP000050640"/>
    </source>
</evidence>
<reference evidence="3" key="1">
    <citation type="submission" date="2017-02" db="UniProtKB">
        <authorList>
            <consortium name="WormBaseParasite"/>
        </authorList>
    </citation>
    <scope>IDENTIFICATION</scope>
</reference>
<keyword evidence="1" id="KW-0472">Membrane</keyword>